<reference evidence="2 3" key="1">
    <citation type="journal article" date="2009" name="Int. J. Syst. Evol. Microbiol.">
        <title>Paenibacillus contaminans sp. nov., isolated from a contaminated laboratory plate.</title>
        <authorList>
            <person name="Chou J.H."/>
            <person name="Lee J.H."/>
            <person name="Lin M.C."/>
            <person name="Chang P.S."/>
            <person name="Arun A.B."/>
            <person name="Young C.C."/>
            <person name="Chen W.M."/>
        </authorList>
    </citation>
    <scope>NUCLEOTIDE SEQUENCE [LARGE SCALE GENOMIC DNA]</scope>
    <source>
        <strain evidence="2 3">CKOBP-6</strain>
    </source>
</reference>
<protein>
    <submittedName>
        <fullName evidence="2">Uncharacterized protein</fullName>
    </submittedName>
</protein>
<feature type="transmembrane region" description="Helical" evidence="1">
    <location>
        <begin position="12"/>
        <end position="29"/>
    </location>
</feature>
<keyword evidence="3" id="KW-1185">Reference proteome</keyword>
<dbReference type="RefSeq" id="WP_113036650.1">
    <property type="nucleotide sequence ID" value="NZ_QMFB01000053.1"/>
</dbReference>
<evidence type="ECO:0000313" key="2">
    <source>
        <dbReference type="EMBL" id="RAV09037.1"/>
    </source>
</evidence>
<proteinExistence type="predicted"/>
<evidence type="ECO:0000313" key="3">
    <source>
        <dbReference type="Proteomes" id="UP000250369"/>
    </source>
</evidence>
<sequence>MNWTGWTIERFLILFVAIAYLLIGVQVTMSHYRQNFHHKAMWAPVVASPIFTITGLMLAMARSEWLFTLFALLMWVAIVAGIGGFYYHFHGVRIRVGGWAPRNFLVGPPVIQPLLFSAVGALGLAAVYWG</sequence>
<dbReference type="OrthoDB" id="109833at2"/>
<feature type="transmembrane region" description="Helical" evidence="1">
    <location>
        <begin position="65"/>
        <end position="89"/>
    </location>
</feature>
<evidence type="ECO:0000256" key="1">
    <source>
        <dbReference type="SAM" id="Phobius"/>
    </source>
</evidence>
<keyword evidence="1" id="KW-0812">Transmembrane</keyword>
<dbReference type="EMBL" id="QMFB01000053">
    <property type="protein sequence ID" value="RAV09037.1"/>
    <property type="molecule type" value="Genomic_DNA"/>
</dbReference>
<name>A0A329LWC2_9BACL</name>
<keyword evidence="1" id="KW-1133">Transmembrane helix</keyword>
<dbReference type="AlphaFoldDB" id="A0A329LWC2"/>
<feature type="transmembrane region" description="Helical" evidence="1">
    <location>
        <begin position="110"/>
        <end position="129"/>
    </location>
</feature>
<organism evidence="2 3">
    <name type="scientific">Paenibacillus contaminans</name>
    <dbReference type="NCBI Taxonomy" id="450362"/>
    <lineage>
        <taxon>Bacteria</taxon>
        <taxon>Bacillati</taxon>
        <taxon>Bacillota</taxon>
        <taxon>Bacilli</taxon>
        <taxon>Bacillales</taxon>
        <taxon>Paenibacillaceae</taxon>
        <taxon>Paenibacillus</taxon>
    </lineage>
</organism>
<keyword evidence="1" id="KW-0472">Membrane</keyword>
<dbReference type="Proteomes" id="UP000250369">
    <property type="component" value="Unassembled WGS sequence"/>
</dbReference>
<comment type="caution">
    <text evidence="2">The sequence shown here is derived from an EMBL/GenBank/DDBJ whole genome shotgun (WGS) entry which is preliminary data.</text>
</comment>
<feature type="transmembrane region" description="Helical" evidence="1">
    <location>
        <begin position="41"/>
        <end position="59"/>
    </location>
</feature>
<accession>A0A329LWC2</accession>
<gene>
    <name evidence="2" type="ORF">DQG23_40050</name>
</gene>